<organism evidence="5">
    <name type="scientific">Brugia timori</name>
    <dbReference type="NCBI Taxonomy" id="42155"/>
    <lineage>
        <taxon>Eukaryota</taxon>
        <taxon>Metazoa</taxon>
        <taxon>Ecdysozoa</taxon>
        <taxon>Nematoda</taxon>
        <taxon>Chromadorea</taxon>
        <taxon>Rhabditida</taxon>
        <taxon>Spirurina</taxon>
        <taxon>Spiruromorpha</taxon>
        <taxon>Filarioidea</taxon>
        <taxon>Onchocercidae</taxon>
        <taxon>Brugia</taxon>
    </lineage>
</organism>
<dbReference type="InterPro" id="IPR011009">
    <property type="entry name" value="Kinase-like_dom_sf"/>
</dbReference>
<dbReference type="WBParaSite" id="BTMF_0000755901-mRNA-1">
    <property type="protein sequence ID" value="BTMF_0000755901-mRNA-1"/>
    <property type="gene ID" value="BTMF_0000755901"/>
</dbReference>
<dbReference type="Pfam" id="PF00069">
    <property type="entry name" value="Pkinase"/>
    <property type="match status" value="1"/>
</dbReference>
<dbReference type="InterPro" id="IPR050235">
    <property type="entry name" value="CK1_Ser-Thr_kinase"/>
</dbReference>
<dbReference type="Gene3D" id="1.10.510.10">
    <property type="entry name" value="Transferase(Phosphotransferase) domain 1"/>
    <property type="match status" value="1"/>
</dbReference>
<proteinExistence type="predicted"/>
<name>A0A0R3QJE5_9BILA</name>
<accession>A0A0R3QJE5</accession>
<feature type="region of interest" description="Disordered" evidence="1">
    <location>
        <begin position="392"/>
        <end position="440"/>
    </location>
</feature>
<feature type="domain" description="Protein kinase" evidence="2">
    <location>
        <begin position="106"/>
        <end position="411"/>
    </location>
</feature>
<reference evidence="3 4" key="2">
    <citation type="submission" date="2018-11" db="EMBL/GenBank/DDBJ databases">
        <authorList>
            <consortium name="Pathogen Informatics"/>
        </authorList>
    </citation>
    <scope>NUCLEOTIDE SEQUENCE [LARGE SCALE GENOMIC DNA]</scope>
</reference>
<evidence type="ECO:0000256" key="1">
    <source>
        <dbReference type="SAM" id="MobiDB-lite"/>
    </source>
</evidence>
<sequence length="440" mass="50491">MMDAAAKQPKLVTEDAKKVLPKESIEKKEVEENRLNRENRILSQMERRIATYQLSCTKFGKDTQKRYQNQTMSKSQLKSLNLEEVEEEKHALAKHLRSIAPFNRRWQVTETINEGTYGVVFAVRDVETGTRGVIKVAKSVGNDAGNQAAEWEGFVLEKIYKNNPNASIVRLLDKGMLADQNGAGMEFMVLEKAEVGIVEWLNNYSGLKRKLAVTQAMLQMLKGIHDMHREGLLHRDLKPDNMGILSSEQPFVVLFDLGMTKMYTDENGECRTPRSICPFRGTPEWCSGWASKGREQNRFDDLIAWLYVACELYDPTASVTQPLPWTYRQSERIVNYLKTIYCPAQILLRRAPRQFYEINTYLMTANRNTTPKYKFLADKMMEAINELQALVDQEKDEKSSGKKHGKKEASIKTDKTPADKTTENVEKVQMKKQTKEKGKK</sequence>
<feature type="compositionally biased region" description="Basic and acidic residues" evidence="1">
    <location>
        <begin position="407"/>
        <end position="440"/>
    </location>
</feature>
<dbReference type="AlphaFoldDB" id="A0A0R3QJE5"/>
<reference evidence="5" key="1">
    <citation type="submission" date="2017-02" db="UniProtKB">
        <authorList>
            <consortium name="WormBaseParasite"/>
        </authorList>
    </citation>
    <scope>IDENTIFICATION</scope>
</reference>
<evidence type="ECO:0000313" key="3">
    <source>
        <dbReference type="EMBL" id="VDO20062.1"/>
    </source>
</evidence>
<dbReference type="STRING" id="42155.A0A0R3QJE5"/>
<dbReference type="Proteomes" id="UP000280834">
    <property type="component" value="Unassembled WGS sequence"/>
</dbReference>
<evidence type="ECO:0000259" key="2">
    <source>
        <dbReference type="PROSITE" id="PS50011"/>
    </source>
</evidence>
<protein>
    <submittedName>
        <fullName evidence="5">Protein kinase domain-containing protein</fullName>
    </submittedName>
</protein>
<dbReference type="GO" id="GO:0004672">
    <property type="term" value="F:protein kinase activity"/>
    <property type="evidence" value="ECO:0007669"/>
    <property type="project" value="InterPro"/>
</dbReference>
<evidence type="ECO:0000313" key="4">
    <source>
        <dbReference type="Proteomes" id="UP000280834"/>
    </source>
</evidence>
<evidence type="ECO:0000313" key="5">
    <source>
        <dbReference type="WBParaSite" id="BTMF_0000755901-mRNA-1"/>
    </source>
</evidence>
<keyword evidence="4" id="KW-1185">Reference proteome</keyword>
<gene>
    <name evidence="3" type="ORF">BTMF_LOCUS5778</name>
</gene>
<dbReference type="EMBL" id="UZAG01015422">
    <property type="protein sequence ID" value="VDO20062.1"/>
    <property type="molecule type" value="Genomic_DNA"/>
</dbReference>
<dbReference type="PROSITE" id="PS50011">
    <property type="entry name" value="PROTEIN_KINASE_DOM"/>
    <property type="match status" value="1"/>
</dbReference>
<dbReference type="GO" id="GO:0005524">
    <property type="term" value="F:ATP binding"/>
    <property type="evidence" value="ECO:0007669"/>
    <property type="project" value="InterPro"/>
</dbReference>
<dbReference type="PANTHER" id="PTHR11909">
    <property type="entry name" value="CASEIN KINASE-RELATED"/>
    <property type="match status" value="1"/>
</dbReference>
<dbReference type="SMART" id="SM00220">
    <property type="entry name" value="S_TKc"/>
    <property type="match status" value="1"/>
</dbReference>
<dbReference type="InterPro" id="IPR000719">
    <property type="entry name" value="Prot_kinase_dom"/>
</dbReference>
<dbReference type="SUPFAM" id="SSF56112">
    <property type="entry name" value="Protein kinase-like (PK-like)"/>
    <property type="match status" value="1"/>
</dbReference>